<dbReference type="Proteomes" id="UP000184330">
    <property type="component" value="Unassembled WGS sequence"/>
</dbReference>
<organism evidence="2 3">
    <name type="scientific">Phialocephala subalpina</name>
    <dbReference type="NCBI Taxonomy" id="576137"/>
    <lineage>
        <taxon>Eukaryota</taxon>
        <taxon>Fungi</taxon>
        <taxon>Dikarya</taxon>
        <taxon>Ascomycota</taxon>
        <taxon>Pezizomycotina</taxon>
        <taxon>Leotiomycetes</taxon>
        <taxon>Helotiales</taxon>
        <taxon>Mollisiaceae</taxon>
        <taxon>Phialocephala</taxon>
        <taxon>Phialocephala fortinii species complex</taxon>
    </lineage>
</organism>
<name>A0A1L7X0Z9_9HELO</name>
<evidence type="ECO:0000256" key="1">
    <source>
        <dbReference type="SAM" id="Coils"/>
    </source>
</evidence>
<protein>
    <submittedName>
        <fullName evidence="2">Uncharacterized protein</fullName>
    </submittedName>
</protein>
<gene>
    <name evidence="2" type="ORF">PAC_08587</name>
</gene>
<dbReference type="AlphaFoldDB" id="A0A1L7X0Z9"/>
<evidence type="ECO:0000313" key="3">
    <source>
        <dbReference type="Proteomes" id="UP000184330"/>
    </source>
</evidence>
<reference evidence="2 3" key="1">
    <citation type="submission" date="2016-03" db="EMBL/GenBank/DDBJ databases">
        <authorList>
            <person name="Ploux O."/>
        </authorList>
    </citation>
    <scope>NUCLEOTIDE SEQUENCE [LARGE SCALE GENOMIC DNA]</scope>
    <source>
        <strain evidence="2 3">UAMH 11012</strain>
    </source>
</reference>
<dbReference type="EMBL" id="FJOG01000012">
    <property type="protein sequence ID" value="CZR58695.1"/>
    <property type="molecule type" value="Genomic_DNA"/>
</dbReference>
<dbReference type="OrthoDB" id="3000060at2759"/>
<sequence>MSTMDEEFVSTSPPSIEPNTRIMDVCRTAGVGMLATCLLQSLIATTEAATDFNAFRTDKENRITVISDEDILENPVCLKLAEALHEASRDMDNLREQHRDKQYNLAKEKAIRYMASYPGPHSAGGPALHVQISELIIGGRQFEEGQLSYLDTVLATRLQMMQQATDFLQFMDIGIQFPPAHEFDQDKWFKTVLSDKRSQNLLVATTAREKRGIYDKIFSLVYEHQFFRLASRWQGPGNQKPKQNIVIALPEANLSEREVEQKLIALRRMISIC</sequence>
<keyword evidence="3" id="KW-1185">Reference proteome</keyword>
<keyword evidence="1" id="KW-0175">Coiled coil</keyword>
<accession>A0A1L7X0Z9</accession>
<feature type="coiled-coil region" evidence="1">
    <location>
        <begin position="77"/>
        <end position="104"/>
    </location>
</feature>
<proteinExistence type="predicted"/>
<evidence type="ECO:0000313" key="2">
    <source>
        <dbReference type="EMBL" id="CZR58695.1"/>
    </source>
</evidence>